<evidence type="ECO:0000256" key="2">
    <source>
        <dbReference type="ARBA" id="ARBA00022448"/>
    </source>
</evidence>
<dbReference type="PANTHER" id="PTHR43513">
    <property type="entry name" value="DIHYDROOROTATE DEHYDROGENASE B (NAD(+)), ELECTRON TRANSFER SUBUNIT"/>
    <property type="match status" value="1"/>
</dbReference>
<dbReference type="GO" id="GO:0044205">
    <property type="term" value="P:'de novo' UMP biosynthetic process"/>
    <property type="evidence" value="ECO:0007669"/>
    <property type="project" value="UniProtKB-UniRule"/>
</dbReference>
<keyword evidence="7 11" id="KW-0665">Pyrimidine biosynthesis</keyword>
<dbReference type="Pfam" id="PF10418">
    <property type="entry name" value="DHODB_Fe-S_bind"/>
    <property type="match status" value="1"/>
</dbReference>
<evidence type="ECO:0000256" key="8">
    <source>
        <dbReference type="ARBA" id="ARBA00022982"/>
    </source>
</evidence>
<evidence type="ECO:0000256" key="5">
    <source>
        <dbReference type="ARBA" id="ARBA00022723"/>
    </source>
</evidence>
<dbReference type="PROSITE" id="PS51384">
    <property type="entry name" value="FAD_FR"/>
    <property type="match status" value="1"/>
</dbReference>
<evidence type="ECO:0000256" key="4">
    <source>
        <dbReference type="ARBA" id="ARBA00022714"/>
    </source>
</evidence>
<evidence type="ECO:0000259" key="13">
    <source>
        <dbReference type="PROSITE" id="PS51384"/>
    </source>
</evidence>
<feature type="domain" description="FAD-binding FR-type" evidence="13">
    <location>
        <begin position="2"/>
        <end position="89"/>
    </location>
</feature>
<evidence type="ECO:0000256" key="9">
    <source>
        <dbReference type="ARBA" id="ARBA00023004"/>
    </source>
</evidence>
<dbReference type="SUPFAM" id="SSF63380">
    <property type="entry name" value="Riboflavin synthase domain-like"/>
    <property type="match status" value="1"/>
</dbReference>
<dbReference type="GO" id="GO:0009055">
    <property type="term" value="F:electron transfer activity"/>
    <property type="evidence" value="ECO:0007669"/>
    <property type="project" value="UniProtKB-UniRule"/>
</dbReference>
<evidence type="ECO:0000256" key="1">
    <source>
        <dbReference type="ARBA" id="ARBA00006422"/>
    </source>
</evidence>
<feature type="binding site" evidence="11 12">
    <location>
        <position position="226"/>
    </location>
    <ligand>
        <name>[2Fe-2S] cluster</name>
        <dbReference type="ChEBI" id="CHEBI:190135"/>
    </ligand>
</feature>
<dbReference type="SUPFAM" id="SSF52343">
    <property type="entry name" value="Ferredoxin reductase-like, C-terminal NADP-linked domain"/>
    <property type="match status" value="1"/>
</dbReference>
<evidence type="ECO:0000313" key="15">
    <source>
        <dbReference type="Proteomes" id="UP000001107"/>
    </source>
</evidence>
<dbReference type="HAMAP" id="MF_01211">
    <property type="entry name" value="DHODB_Fe_S_bind"/>
    <property type="match status" value="1"/>
</dbReference>
<dbReference type="Gene3D" id="2.10.240.10">
    <property type="entry name" value="Dihydroorotate dehydrogenase, electron transfer subunit"/>
    <property type="match status" value="1"/>
</dbReference>
<comment type="cofactor">
    <cofactor evidence="12">
        <name>[2Fe-2S] cluster</name>
        <dbReference type="ChEBI" id="CHEBI:190135"/>
    </cofactor>
    <text evidence="12">Binds 1 [2Fe-2S] cluster per subunit.</text>
</comment>
<keyword evidence="4 11" id="KW-0001">2Fe-2S</keyword>
<dbReference type="Pfam" id="PF00175">
    <property type="entry name" value="NAD_binding_1"/>
    <property type="match status" value="1"/>
</dbReference>
<dbReference type="InterPro" id="IPR039261">
    <property type="entry name" value="FNR_nucleotide-bd"/>
</dbReference>
<dbReference type="CDD" id="cd06220">
    <property type="entry name" value="DHOD_e_trans_like2"/>
    <property type="match status" value="1"/>
</dbReference>
<comment type="pathway">
    <text evidence="11">Pyrimidine metabolism; UMP biosynthesis via de novo pathway; orotate from (S)-dihydroorotate (NAD(+) route): step 1/1.</text>
</comment>
<evidence type="ECO:0000256" key="6">
    <source>
        <dbReference type="ARBA" id="ARBA00022827"/>
    </source>
</evidence>
<evidence type="ECO:0000256" key="12">
    <source>
        <dbReference type="PIRSR" id="PIRSR006816-2"/>
    </source>
</evidence>
<evidence type="ECO:0000256" key="3">
    <source>
        <dbReference type="ARBA" id="ARBA00022630"/>
    </source>
</evidence>
<dbReference type="InterPro" id="IPR050353">
    <property type="entry name" value="PyrK_electron_transfer"/>
</dbReference>
<sequence>MEKPVMCRIIDIKEESPSVKTYFLDRDFDFKPGQFGMVWIPGVDEKPFGFSSKNSISVAMVGEFTKKMHSLKIGDLLGIRGPYGNNFESIGDKILAVSGGIGSAPIISTIEAFSKLGISITSIIGGRTKEELLFLERFQNCGTVYPCTDDCSFGFHGFTTEKMEELLSKEKYDMIITCGPEIMMKKVIKIAEKYDVPVQLSLERYMKCGIGICGQCAVDNEGLCICKDGPVFWDNKLKFISEFGEYKRDASGAVFR</sequence>
<gene>
    <name evidence="11" type="primary">pyrK</name>
    <name evidence="14" type="ordered locus">Mevan_0212</name>
</gene>
<dbReference type="InterPro" id="IPR019480">
    <property type="entry name" value="Dihydroorotate_DH_Fe-S-bd"/>
</dbReference>
<proteinExistence type="inferred from homology"/>
<dbReference type="Proteomes" id="UP000001107">
    <property type="component" value="Chromosome"/>
</dbReference>
<dbReference type="NCBIfam" id="NF000796">
    <property type="entry name" value="PRK00054.1-1"/>
    <property type="match status" value="1"/>
</dbReference>
<dbReference type="EMBL" id="CP000742">
    <property type="protein sequence ID" value="ABR54122.1"/>
    <property type="molecule type" value="Genomic_DNA"/>
</dbReference>
<comment type="similarity">
    <text evidence="1 11">Belongs to the PyrK family.</text>
</comment>
<dbReference type="STRING" id="406327.Mevan_0212"/>
<dbReference type="GO" id="GO:0050660">
    <property type="term" value="F:flavin adenine dinucleotide binding"/>
    <property type="evidence" value="ECO:0007669"/>
    <property type="project" value="InterPro"/>
</dbReference>
<evidence type="ECO:0000256" key="11">
    <source>
        <dbReference type="HAMAP-Rule" id="MF_01211"/>
    </source>
</evidence>
<dbReference type="InterPro" id="IPR037117">
    <property type="entry name" value="Dihydroorotate_DH_ele_sf"/>
</dbReference>
<dbReference type="InterPro" id="IPR017927">
    <property type="entry name" value="FAD-bd_FR_type"/>
</dbReference>
<dbReference type="GO" id="GO:0046872">
    <property type="term" value="F:metal ion binding"/>
    <property type="evidence" value="ECO:0007669"/>
    <property type="project" value="UniProtKB-KW"/>
</dbReference>
<protein>
    <recommendedName>
        <fullName evidence="11">Probable dihydroorotate dehydrogenase B (NAD(+)), electron transfer subunit</fullName>
    </recommendedName>
    <alternativeName>
        <fullName evidence="11">Dihydroorotate oxidase B, electron transfer subunit</fullName>
    </alternativeName>
</protein>
<feature type="binding site" evidence="11 12">
    <location>
        <position position="216"/>
    </location>
    <ligand>
        <name>[2Fe-2S] cluster</name>
        <dbReference type="ChEBI" id="CHEBI:190135"/>
    </ligand>
</feature>
<evidence type="ECO:0000313" key="14">
    <source>
        <dbReference type="EMBL" id="ABR54122.1"/>
    </source>
</evidence>
<keyword evidence="15" id="KW-1185">Reference proteome</keyword>
<dbReference type="InterPro" id="IPR017938">
    <property type="entry name" value="Riboflavin_synthase-like_b-brl"/>
</dbReference>
<keyword evidence="6 11" id="KW-0274">FAD</keyword>
<organism evidence="14 15">
    <name type="scientific">Methanococcus vannielii (strain ATCC 35089 / DSM 1224 / JCM 13029 / OCM 148 / SB)</name>
    <dbReference type="NCBI Taxonomy" id="406327"/>
    <lineage>
        <taxon>Archaea</taxon>
        <taxon>Methanobacteriati</taxon>
        <taxon>Methanobacteriota</taxon>
        <taxon>Methanomada group</taxon>
        <taxon>Methanococci</taxon>
        <taxon>Methanococcales</taxon>
        <taxon>Methanococcaceae</taxon>
        <taxon>Methanococcus</taxon>
    </lineage>
</organism>
<reference evidence="14" key="1">
    <citation type="submission" date="2007-06" db="EMBL/GenBank/DDBJ databases">
        <title>Complete sequence of Methanococcus vannielii SB.</title>
        <authorList>
            <consortium name="US DOE Joint Genome Institute"/>
            <person name="Copeland A."/>
            <person name="Lucas S."/>
            <person name="Lapidus A."/>
            <person name="Barry K."/>
            <person name="Glavina del Rio T."/>
            <person name="Dalin E."/>
            <person name="Tice H."/>
            <person name="Pitluck S."/>
            <person name="Chain P."/>
            <person name="Malfatti S."/>
            <person name="Shin M."/>
            <person name="Vergez L."/>
            <person name="Schmutz J."/>
            <person name="Larimer F."/>
            <person name="Land M."/>
            <person name="Hauser L."/>
            <person name="Kyrpides N."/>
            <person name="Anderson I."/>
            <person name="Sieprawska-Lupa M."/>
            <person name="Whitman W.B."/>
            <person name="Richardson P."/>
        </authorList>
    </citation>
    <scope>NUCLEOTIDE SEQUENCE [LARGE SCALE GENOMIC DNA]</scope>
    <source>
        <strain evidence="14">SB</strain>
    </source>
</reference>
<dbReference type="GO" id="GO:0051537">
    <property type="term" value="F:2 iron, 2 sulfur cluster binding"/>
    <property type="evidence" value="ECO:0007669"/>
    <property type="project" value="UniProtKB-KW"/>
</dbReference>
<keyword evidence="5 11" id="KW-0479">Metal-binding</keyword>
<dbReference type="UniPathway" id="UPA00070">
    <property type="reaction ID" value="UER00945"/>
</dbReference>
<keyword evidence="10 11" id="KW-0411">Iron-sulfur</keyword>
<feature type="binding site" evidence="11 12">
    <location>
        <position position="213"/>
    </location>
    <ligand>
        <name>[2Fe-2S] cluster</name>
        <dbReference type="ChEBI" id="CHEBI:190135"/>
    </ligand>
</feature>
<dbReference type="InterPro" id="IPR001433">
    <property type="entry name" value="OxRdtase_FAD/NAD-bd"/>
</dbReference>
<keyword evidence="2 11" id="KW-0813">Transport</keyword>
<dbReference type="eggNOG" id="arCOG02199">
    <property type="taxonomic scope" value="Archaea"/>
</dbReference>
<dbReference type="HOGENOM" id="CLU_003827_1_1_2"/>
<evidence type="ECO:0000256" key="7">
    <source>
        <dbReference type="ARBA" id="ARBA00022975"/>
    </source>
</evidence>
<keyword evidence="9 11" id="KW-0408">Iron</keyword>
<comment type="function">
    <text evidence="11">Responsible for channeling the electrons from the oxidation of dihydroorotate from the FMN redox center in the PyrD type B subunit to the ultimate electron acceptor NAD(+).</text>
</comment>
<dbReference type="AlphaFoldDB" id="A6UNQ0"/>
<keyword evidence="8 11" id="KW-0249">Electron transport</keyword>
<dbReference type="Gene3D" id="2.40.30.10">
    <property type="entry name" value="Translation factors"/>
    <property type="match status" value="1"/>
</dbReference>
<dbReference type="GO" id="GO:0016491">
    <property type="term" value="F:oxidoreductase activity"/>
    <property type="evidence" value="ECO:0007669"/>
    <property type="project" value="InterPro"/>
</dbReference>
<name>A6UNQ0_METVS</name>
<evidence type="ECO:0000256" key="10">
    <source>
        <dbReference type="ARBA" id="ARBA00023014"/>
    </source>
</evidence>
<dbReference type="Gene3D" id="3.40.50.80">
    <property type="entry name" value="Nucleotide-binding domain of ferredoxin-NADP reductase (FNR) module"/>
    <property type="match status" value="1"/>
</dbReference>
<dbReference type="KEGG" id="mvn:Mevan_0212"/>
<comment type="cofactor">
    <cofactor evidence="11">
        <name>FAD</name>
        <dbReference type="ChEBI" id="CHEBI:57692"/>
    </cofactor>
    <text evidence="11">Binds 1 FAD per subunit.</text>
</comment>
<dbReference type="InterPro" id="IPR012165">
    <property type="entry name" value="Cyt_c3_hydrogenase_gsu"/>
</dbReference>
<dbReference type="RefSeq" id="WP_011972026.1">
    <property type="nucleotide sequence ID" value="NC_009634.1"/>
</dbReference>
<comment type="subunit">
    <text evidence="11">Heterotetramer of 2 PyrK and 2 PyrD type B subunits.</text>
</comment>
<dbReference type="OrthoDB" id="35401at2157"/>
<dbReference type="InterPro" id="IPR023455">
    <property type="entry name" value="Dihydroorotate_DHASE_ETsu"/>
</dbReference>
<keyword evidence="3 11" id="KW-0285">Flavoprotein</keyword>
<feature type="binding site" evidence="11 12">
    <location>
        <position position="208"/>
    </location>
    <ligand>
        <name>[2Fe-2S] cluster</name>
        <dbReference type="ChEBI" id="CHEBI:190135"/>
    </ligand>
</feature>
<dbReference type="PANTHER" id="PTHR43513:SF3">
    <property type="entry name" value="DIHYDROOROTATE DEHYDROGENASE B (NAD(+)), ELECTRON TRANSFER SUBUNIT-RELATED"/>
    <property type="match status" value="1"/>
</dbReference>
<dbReference type="PIRSF" id="PIRSF006816">
    <property type="entry name" value="Cyc3_hyd_g"/>
    <property type="match status" value="1"/>
</dbReference>
<dbReference type="GeneID" id="5325013"/>
<comment type="cofactor">
    <cofactor evidence="11">
        <name>[2Fe-2S] cluster</name>
        <dbReference type="ChEBI" id="CHEBI:190135"/>
    </cofactor>
    <text evidence="11">Binds 1 [2Fe-2S] cluster per subunit.</text>
</comment>
<accession>A6UNQ0</accession>